<evidence type="ECO:0000313" key="1">
    <source>
        <dbReference type="EMBL" id="KAL3762553.1"/>
    </source>
</evidence>
<dbReference type="EMBL" id="JALLBG020000134">
    <property type="protein sequence ID" value="KAL3762553.1"/>
    <property type="molecule type" value="Genomic_DNA"/>
</dbReference>
<sequence length="152" mass="15226">MFYETLLVKNLRALSADAAGELNVLGHDGDALGVDGAQVGVLKEANEVGLSSLLKGKDGRALESKITLEVLGDLTHETLEGKLADEQVRRLLVATDLTKRDGSGAVTVGLLHASGGGGGLASGLGGELLAGGFASGRLAGGLLGTSHVGVGW</sequence>
<keyword evidence="2" id="KW-1185">Reference proteome</keyword>
<gene>
    <name evidence="1" type="ORF">ACHAWU_002425</name>
</gene>
<dbReference type="Proteomes" id="UP001530293">
    <property type="component" value="Unassembled WGS sequence"/>
</dbReference>
<dbReference type="AlphaFoldDB" id="A0ABD3MFJ1"/>
<name>A0ABD3MFJ1_9STRA</name>
<proteinExistence type="predicted"/>
<comment type="caution">
    <text evidence="1">The sequence shown here is derived from an EMBL/GenBank/DDBJ whole genome shotgun (WGS) entry which is preliminary data.</text>
</comment>
<organism evidence="1 2">
    <name type="scientific">Discostella pseudostelligera</name>
    <dbReference type="NCBI Taxonomy" id="259834"/>
    <lineage>
        <taxon>Eukaryota</taxon>
        <taxon>Sar</taxon>
        <taxon>Stramenopiles</taxon>
        <taxon>Ochrophyta</taxon>
        <taxon>Bacillariophyta</taxon>
        <taxon>Coscinodiscophyceae</taxon>
        <taxon>Thalassiosirophycidae</taxon>
        <taxon>Stephanodiscales</taxon>
        <taxon>Stephanodiscaceae</taxon>
        <taxon>Discostella</taxon>
    </lineage>
</organism>
<accession>A0ABD3MFJ1</accession>
<evidence type="ECO:0000313" key="2">
    <source>
        <dbReference type="Proteomes" id="UP001530293"/>
    </source>
</evidence>
<reference evidence="1 2" key="1">
    <citation type="submission" date="2024-10" db="EMBL/GenBank/DDBJ databases">
        <title>Updated reference genomes for cyclostephanoid diatoms.</title>
        <authorList>
            <person name="Roberts W.R."/>
            <person name="Alverson A.J."/>
        </authorList>
    </citation>
    <scope>NUCLEOTIDE SEQUENCE [LARGE SCALE GENOMIC DNA]</scope>
    <source>
        <strain evidence="1 2">AJA232-27</strain>
    </source>
</reference>
<protein>
    <submittedName>
        <fullName evidence="1">Uncharacterized protein</fullName>
    </submittedName>
</protein>